<evidence type="ECO:0000256" key="3">
    <source>
        <dbReference type="ARBA" id="ARBA00023128"/>
    </source>
</evidence>
<evidence type="ECO:0000256" key="2">
    <source>
        <dbReference type="ARBA" id="ARBA00006425"/>
    </source>
</evidence>
<keyword evidence="6" id="KW-1185">Reference proteome</keyword>
<name>A0A8H3TZW7_9TREE</name>
<dbReference type="PANTHER" id="PTHR47677:SF1">
    <property type="entry name" value="CYTOCHROME C OXIDASE ASSEMBLY FACTOR 6"/>
    <property type="match status" value="1"/>
</dbReference>
<dbReference type="OrthoDB" id="5545577at2759"/>
<keyword evidence="3" id="KW-0496">Mitochondrion</keyword>
<evidence type="ECO:0000313" key="6">
    <source>
        <dbReference type="Proteomes" id="UP000620104"/>
    </source>
</evidence>
<keyword evidence="4" id="KW-1015">Disulfide bond</keyword>
<sequence length="99" mass="11219">MSATASPPAALDRAGRKACWEARDAFFQCLNIHNIAVPPEGGSKAKGSDVCVAERERYERDCPKSWTDYFSKRRVLEVRRAMTEDAARKSQEETQRAQR</sequence>
<organism evidence="5 6">
    <name type="scientific">Naganishia liquefaciens</name>
    <dbReference type="NCBI Taxonomy" id="104408"/>
    <lineage>
        <taxon>Eukaryota</taxon>
        <taxon>Fungi</taxon>
        <taxon>Dikarya</taxon>
        <taxon>Basidiomycota</taxon>
        <taxon>Agaricomycotina</taxon>
        <taxon>Tremellomycetes</taxon>
        <taxon>Filobasidiales</taxon>
        <taxon>Filobasidiaceae</taxon>
        <taxon>Naganishia</taxon>
    </lineage>
</organism>
<proteinExistence type="inferred from homology"/>
<dbReference type="InterPro" id="IPR048280">
    <property type="entry name" value="COX6B-like"/>
</dbReference>
<dbReference type="AlphaFoldDB" id="A0A8H3TZW7"/>
<dbReference type="PANTHER" id="PTHR47677">
    <property type="entry name" value="CYTOCHROME C OXIDASE ASSEMBLY FACTOR 6"/>
    <property type="match status" value="1"/>
</dbReference>
<accession>A0A8H3TZW7</accession>
<dbReference type="PROSITE" id="PS51808">
    <property type="entry name" value="CHCH"/>
    <property type="match status" value="1"/>
</dbReference>
<dbReference type="InterPro" id="IPR036549">
    <property type="entry name" value="CX6/COA6-like_sf"/>
</dbReference>
<evidence type="ECO:0000256" key="1">
    <source>
        <dbReference type="ARBA" id="ARBA00004173"/>
    </source>
</evidence>
<evidence type="ECO:0008006" key="7">
    <source>
        <dbReference type="Google" id="ProtNLM"/>
    </source>
</evidence>
<comment type="subcellular location">
    <subcellularLocation>
        <location evidence="1">Mitochondrion</location>
    </subcellularLocation>
</comment>
<dbReference type="GO" id="GO:0005739">
    <property type="term" value="C:mitochondrion"/>
    <property type="evidence" value="ECO:0007669"/>
    <property type="project" value="UniProtKB-SubCell"/>
</dbReference>
<dbReference type="InterPro" id="IPR048281">
    <property type="entry name" value="COA6_fun"/>
</dbReference>
<evidence type="ECO:0000256" key="4">
    <source>
        <dbReference type="ARBA" id="ARBA00023157"/>
    </source>
</evidence>
<evidence type="ECO:0000313" key="5">
    <source>
        <dbReference type="EMBL" id="GHJ90163.1"/>
    </source>
</evidence>
<dbReference type="SUPFAM" id="SSF47694">
    <property type="entry name" value="Cytochrome c oxidase subunit h"/>
    <property type="match status" value="1"/>
</dbReference>
<gene>
    <name evidence="5" type="ORF">NliqN6_6565</name>
</gene>
<protein>
    <recommendedName>
        <fullName evidence="7">Cytochrome c oxidase assembly factor 6</fullName>
    </recommendedName>
</protein>
<comment type="similarity">
    <text evidence="2">Belongs to the cytochrome c oxidase subunit 6B family.</text>
</comment>
<reference evidence="5" key="1">
    <citation type="submission" date="2020-07" db="EMBL/GenBank/DDBJ databases">
        <title>Draft Genome Sequence of a Deep-Sea Yeast, Naganishia (Cryptococcus) liquefaciens strain N6.</title>
        <authorList>
            <person name="Han Y.W."/>
            <person name="Kajitani R."/>
            <person name="Morimoto H."/>
            <person name="Parhat M."/>
            <person name="Tsubouchi H."/>
            <person name="Bakenova O."/>
            <person name="Ogata M."/>
            <person name="Argunhan B."/>
            <person name="Aoki R."/>
            <person name="Kajiwara S."/>
            <person name="Itoh T."/>
            <person name="Iwasaki H."/>
        </authorList>
    </citation>
    <scope>NUCLEOTIDE SEQUENCE</scope>
    <source>
        <strain evidence="5">N6</strain>
    </source>
</reference>
<dbReference type="Gene3D" id="1.10.10.140">
    <property type="entry name" value="Cytochrome c oxidase, subunit VIb"/>
    <property type="match status" value="1"/>
</dbReference>
<dbReference type="EMBL" id="BLZA01000057">
    <property type="protein sequence ID" value="GHJ90163.1"/>
    <property type="molecule type" value="Genomic_DNA"/>
</dbReference>
<dbReference type="Pfam" id="PF02297">
    <property type="entry name" value="COX6B"/>
    <property type="match status" value="1"/>
</dbReference>
<comment type="caution">
    <text evidence="5">The sequence shown here is derived from an EMBL/GenBank/DDBJ whole genome shotgun (WGS) entry which is preliminary data.</text>
</comment>
<dbReference type="Proteomes" id="UP000620104">
    <property type="component" value="Unassembled WGS sequence"/>
</dbReference>